<dbReference type="EMBL" id="JEMA01001080">
    <property type="protein sequence ID" value="KYF62632.1"/>
    <property type="molecule type" value="Genomic_DNA"/>
</dbReference>
<evidence type="ECO:0000259" key="2">
    <source>
        <dbReference type="PROSITE" id="PS50287"/>
    </source>
</evidence>
<dbReference type="PROSITE" id="PS50287">
    <property type="entry name" value="SRCR_2"/>
    <property type="match status" value="1"/>
</dbReference>
<comment type="caution">
    <text evidence="3">The sequence shown here is derived from an EMBL/GenBank/DDBJ whole genome shotgun (WGS) entry which is preliminary data.</text>
</comment>
<dbReference type="GO" id="GO:0016020">
    <property type="term" value="C:membrane"/>
    <property type="evidence" value="ECO:0007669"/>
    <property type="project" value="InterPro"/>
</dbReference>
<organism evidence="3 4">
    <name type="scientific">Sorangium cellulosum</name>
    <name type="common">Polyangium cellulosum</name>
    <dbReference type="NCBI Taxonomy" id="56"/>
    <lineage>
        <taxon>Bacteria</taxon>
        <taxon>Pseudomonadati</taxon>
        <taxon>Myxococcota</taxon>
        <taxon>Polyangia</taxon>
        <taxon>Polyangiales</taxon>
        <taxon>Polyangiaceae</taxon>
        <taxon>Sorangium</taxon>
    </lineage>
</organism>
<feature type="domain" description="SRCR" evidence="2">
    <location>
        <begin position="148"/>
        <end position="275"/>
    </location>
</feature>
<gene>
    <name evidence="3" type="ORF">BE15_43590</name>
</gene>
<evidence type="ECO:0000256" key="1">
    <source>
        <dbReference type="SAM" id="SignalP"/>
    </source>
</evidence>
<sequence>MIRSLRLFFSGDPGMSYQRALLLPGLAALSIAAASACGSADSAATDSDAAEYTGGAPGGEGATGAGDIGAVVSVGAGGSDGLSGGGGATAVEEDVNIPAPGGPPDPYTRFAHLCGEGCTPGGNPSECSSSEGGSGTGMSPVQRLHCQLALVDGDAMPSCQPVGRFDRGGPCHRGTDCTIGLGCAAADGEGGVCRQYCCGNVESCAPGTYCDERPMAESILEGGAPVSIPVCVPAVNCELLNDSVCPAGQTCTIVREDGTTSCVAPGAGRAGESCPCAPGFVCSMLTNQCKQLCRIDGSARDCGSGAKCQGGSGAYPPGFGVCVSTL</sequence>
<evidence type="ECO:0000313" key="4">
    <source>
        <dbReference type="Proteomes" id="UP000075260"/>
    </source>
</evidence>
<feature type="chain" id="PRO_5007566494" description="SRCR domain-containing protein" evidence="1">
    <location>
        <begin position="37"/>
        <end position="326"/>
    </location>
</feature>
<feature type="signal peptide" evidence="1">
    <location>
        <begin position="1"/>
        <end position="36"/>
    </location>
</feature>
<dbReference type="Proteomes" id="UP000075260">
    <property type="component" value="Unassembled WGS sequence"/>
</dbReference>
<dbReference type="InterPro" id="IPR001190">
    <property type="entry name" value="SRCR"/>
</dbReference>
<reference evidence="3 4" key="1">
    <citation type="submission" date="2014-02" db="EMBL/GenBank/DDBJ databases">
        <title>The small core and large imbalanced accessory genome model reveals a collaborative survival strategy of Sorangium cellulosum strains in nature.</title>
        <authorList>
            <person name="Han K."/>
            <person name="Peng R."/>
            <person name="Blom J."/>
            <person name="Li Y.-Z."/>
        </authorList>
    </citation>
    <scope>NUCLEOTIDE SEQUENCE [LARGE SCALE GENOMIC DNA]</scope>
    <source>
        <strain evidence="3 4">So0008-312</strain>
    </source>
</reference>
<proteinExistence type="predicted"/>
<evidence type="ECO:0000313" key="3">
    <source>
        <dbReference type="EMBL" id="KYF62632.1"/>
    </source>
</evidence>
<accession>A0A150Q3S3</accession>
<dbReference type="AlphaFoldDB" id="A0A150Q3S3"/>
<name>A0A150Q3S3_SORCE</name>
<dbReference type="OrthoDB" id="5513353at2"/>
<keyword evidence="1" id="KW-0732">Signal</keyword>
<protein>
    <recommendedName>
        <fullName evidence="2">SRCR domain-containing protein</fullName>
    </recommendedName>
</protein>